<dbReference type="Gene3D" id="1.10.10.60">
    <property type="entry name" value="Homeodomain-like"/>
    <property type="match status" value="1"/>
</dbReference>
<dbReference type="GO" id="GO:0005654">
    <property type="term" value="C:nucleoplasm"/>
    <property type="evidence" value="ECO:0007669"/>
    <property type="project" value="UniProtKB-ARBA"/>
</dbReference>
<proteinExistence type="predicted"/>
<keyword evidence="10" id="KW-0832">Ubl conjugation</keyword>
<dbReference type="InterPro" id="IPR052450">
    <property type="entry name" value="TRBD-Containing_Protein"/>
</dbReference>
<keyword evidence="3" id="KW-0158">Chromosome</keyword>
<dbReference type="GO" id="GO:0003691">
    <property type="term" value="F:double-stranded telomeric DNA binding"/>
    <property type="evidence" value="ECO:0007669"/>
    <property type="project" value="UniProtKB-UniRule"/>
</dbReference>
<evidence type="ECO:0000256" key="17">
    <source>
        <dbReference type="ARBA" id="ARBA00055936"/>
    </source>
</evidence>
<evidence type="ECO:0000256" key="8">
    <source>
        <dbReference type="ARBA" id="ARBA00022765"/>
    </source>
</evidence>
<dbReference type="EMBL" id="JAFJMO010000004">
    <property type="protein sequence ID" value="KAJ8279734.1"/>
    <property type="molecule type" value="Genomic_DNA"/>
</dbReference>
<feature type="compositionally biased region" description="Polar residues" evidence="19">
    <location>
        <begin position="252"/>
        <end position="268"/>
    </location>
</feature>
<keyword evidence="15 18" id="KW-0539">Nucleus</keyword>
<evidence type="ECO:0000256" key="15">
    <source>
        <dbReference type="ARBA" id="ARBA00023242"/>
    </source>
</evidence>
<evidence type="ECO:0000256" key="5">
    <source>
        <dbReference type="ARBA" id="ARBA00022499"/>
    </source>
</evidence>
<evidence type="ECO:0000256" key="18">
    <source>
        <dbReference type="PIRNR" id="PIRNR038016"/>
    </source>
</evidence>
<keyword evidence="23" id="KW-1185">Reference proteome</keyword>
<dbReference type="GO" id="GO:0098505">
    <property type="term" value="F:G-rich strand telomeric DNA binding"/>
    <property type="evidence" value="ECO:0007669"/>
    <property type="project" value="TreeGrafter"/>
</dbReference>
<evidence type="ECO:0000256" key="3">
    <source>
        <dbReference type="ARBA" id="ARBA00022454"/>
    </source>
</evidence>
<keyword evidence="14" id="KW-0206">Cytoskeleton</keyword>
<dbReference type="GO" id="GO:1905839">
    <property type="term" value="P:negative regulation of telomeric D-loop disassembly"/>
    <property type="evidence" value="ECO:0007669"/>
    <property type="project" value="TreeGrafter"/>
</dbReference>
<keyword evidence="4" id="KW-0963">Cytoplasm</keyword>
<dbReference type="SUPFAM" id="SSF63600">
    <property type="entry name" value="Telomeric repeat binding factor (TRF) dimerisation domain"/>
    <property type="match status" value="1"/>
</dbReference>
<accession>A0A9Q1DTA2</accession>
<dbReference type="Proteomes" id="UP001152803">
    <property type="component" value="Unassembled WGS sequence"/>
</dbReference>
<keyword evidence="6" id="KW-0597">Phosphoprotein</keyword>
<keyword evidence="9" id="KW-0498">Mitosis</keyword>
<dbReference type="GO" id="GO:0003720">
    <property type="term" value="F:telomerase activity"/>
    <property type="evidence" value="ECO:0007669"/>
    <property type="project" value="TreeGrafter"/>
</dbReference>
<keyword evidence="5" id="KW-1017">Isopeptide bond</keyword>
<comment type="caution">
    <text evidence="22">The sequence shown here is derived from an EMBL/GenBank/DDBJ whole genome shotgun (WGS) entry which is preliminary data.</text>
</comment>
<keyword evidence="7" id="KW-0132">Cell division</keyword>
<dbReference type="Pfam" id="PF08558">
    <property type="entry name" value="TRF"/>
    <property type="match status" value="1"/>
</dbReference>
<name>A0A9Q1DTA2_CONCO</name>
<dbReference type="GO" id="GO:0008301">
    <property type="term" value="F:DNA binding, bending"/>
    <property type="evidence" value="ECO:0007669"/>
    <property type="project" value="TreeGrafter"/>
</dbReference>
<evidence type="ECO:0000256" key="13">
    <source>
        <dbReference type="ARBA" id="ARBA00023125"/>
    </source>
</evidence>
<keyword evidence="16 18" id="KW-0131">Cell cycle</keyword>
<feature type="region of interest" description="Disordered" evidence="19">
    <location>
        <begin position="249"/>
        <end position="282"/>
    </location>
</feature>
<dbReference type="InterPro" id="IPR009057">
    <property type="entry name" value="Homeodomain-like_sf"/>
</dbReference>
<dbReference type="InterPro" id="IPR013867">
    <property type="entry name" value="Telomere_rpt-bd_fac_dimer_dom"/>
</dbReference>
<dbReference type="GO" id="GO:0042803">
    <property type="term" value="F:protein homodimerization activity"/>
    <property type="evidence" value="ECO:0007669"/>
    <property type="project" value="UniProtKB-UniRule"/>
</dbReference>
<protein>
    <recommendedName>
        <fullName evidence="18">Telomeric repeat-binding factor</fullName>
    </recommendedName>
</protein>
<dbReference type="AlphaFoldDB" id="A0A9Q1DTA2"/>
<dbReference type="Pfam" id="PF00249">
    <property type="entry name" value="Myb_DNA-binding"/>
    <property type="match status" value="1"/>
</dbReference>
<dbReference type="PROSITE" id="PS50090">
    <property type="entry name" value="MYB_LIKE"/>
    <property type="match status" value="1"/>
</dbReference>
<evidence type="ECO:0000313" key="22">
    <source>
        <dbReference type="EMBL" id="KAJ8279734.1"/>
    </source>
</evidence>
<sequence length="403" mass="45938">METQVSEDTGTLISNMTDDCVAFSDIEVVANGWMIDFFFISACRFFKQEKHEEFNKSLQSLEVIIEGTEKMKLDQVKKMQLCGFLSRVINGKRLDLQFESEKEVMPLMSALSIWKSFGDFVADEALYETIKKILFIQSAGVCLAQGNCDMALVVLEKLVEEYQMPEELKMKLCAIVKRKDVYHQCFVQFSYTRLVESINTFLDSVLKAHPSDFLLKAASKVVLSCRGAGVQEDTEEDDASGLAARCGEDSESFSGEQRTEASVNSADENQNHEDSASSELSRRCTFRRKRRLLPQHASPWKPESCKKLSGGIKRHTHIGVLPNRFSTRLIKDPNILKGAENRGTKRSRKRKWTEAEDHNLKAGVRRHGEGRWSQILLDFDFPDRTGVMLKDRWRTLKRLDLVG</sequence>
<evidence type="ECO:0000256" key="11">
    <source>
        <dbReference type="ARBA" id="ARBA00022895"/>
    </source>
</evidence>
<dbReference type="GO" id="GO:0007004">
    <property type="term" value="P:telomere maintenance via telomerase"/>
    <property type="evidence" value="ECO:0007669"/>
    <property type="project" value="TreeGrafter"/>
</dbReference>
<dbReference type="PANTHER" id="PTHR46734">
    <property type="entry name" value="TELOMERIC REPEAT-BINDING FACTOR 1 TERF1"/>
    <property type="match status" value="1"/>
</dbReference>
<dbReference type="InterPro" id="IPR017357">
    <property type="entry name" value="TERF1/2"/>
</dbReference>
<dbReference type="InterPro" id="IPR036507">
    <property type="entry name" value="Telomere_rpt-bd_fac_dimer_sf"/>
</dbReference>
<evidence type="ECO:0000256" key="16">
    <source>
        <dbReference type="ARBA" id="ARBA00023306"/>
    </source>
</evidence>
<evidence type="ECO:0000256" key="19">
    <source>
        <dbReference type="SAM" id="MobiDB-lite"/>
    </source>
</evidence>
<feature type="domain" description="Myb-like" evidence="20">
    <location>
        <begin position="344"/>
        <end position="397"/>
    </location>
</feature>
<evidence type="ECO:0000256" key="14">
    <source>
        <dbReference type="ARBA" id="ARBA00023212"/>
    </source>
</evidence>
<evidence type="ECO:0000259" key="21">
    <source>
        <dbReference type="PROSITE" id="PS51294"/>
    </source>
</evidence>
<evidence type="ECO:0000256" key="12">
    <source>
        <dbReference type="ARBA" id="ARBA00022990"/>
    </source>
</evidence>
<dbReference type="GO" id="GO:0005819">
    <property type="term" value="C:spindle"/>
    <property type="evidence" value="ECO:0007669"/>
    <property type="project" value="UniProtKB-SubCell"/>
</dbReference>
<dbReference type="PROSITE" id="PS51294">
    <property type="entry name" value="HTH_MYB"/>
    <property type="match status" value="1"/>
</dbReference>
<evidence type="ECO:0000256" key="7">
    <source>
        <dbReference type="ARBA" id="ARBA00022618"/>
    </source>
</evidence>
<dbReference type="SUPFAM" id="SSF46689">
    <property type="entry name" value="Homeodomain-like"/>
    <property type="match status" value="1"/>
</dbReference>
<evidence type="ECO:0000256" key="6">
    <source>
        <dbReference type="ARBA" id="ARBA00022553"/>
    </source>
</evidence>
<evidence type="ECO:0000256" key="10">
    <source>
        <dbReference type="ARBA" id="ARBA00022843"/>
    </source>
</evidence>
<evidence type="ECO:0000259" key="20">
    <source>
        <dbReference type="PROSITE" id="PS50090"/>
    </source>
</evidence>
<evidence type="ECO:0000313" key="23">
    <source>
        <dbReference type="Proteomes" id="UP001152803"/>
    </source>
</evidence>
<dbReference type="InterPro" id="IPR001005">
    <property type="entry name" value="SANT/Myb"/>
</dbReference>
<dbReference type="GO" id="GO:0051301">
    <property type="term" value="P:cell division"/>
    <property type="evidence" value="ECO:0007669"/>
    <property type="project" value="UniProtKB-KW"/>
</dbReference>
<evidence type="ECO:0000256" key="1">
    <source>
        <dbReference type="ARBA" id="ARBA00004186"/>
    </source>
</evidence>
<dbReference type="GO" id="GO:0000783">
    <property type="term" value="C:nuclear telomere cap complex"/>
    <property type="evidence" value="ECO:0007669"/>
    <property type="project" value="TreeGrafter"/>
</dbReference>
<dbReference type="PANTHER" id="PTHR46734:SF1">
    <property type="entry name" value="TELOMERIC REPEAT-BINDING FACTOR 1"/>
    <property type="match status" value="1"/>
</dbReference>
<comment type="subcellular location">
    <subcellularLocation>
        <location evidence="2">Chromosome</location>
        <location evidence="2">Telomere</location>
    </subcellularLocation>
    <subcellularLocation>
        <location evidence="1">Cytoplasm</location>
        <location evidence="1">Cytoskeleton</location>
        <location evidence="1">Spindle</location>
    </subcellularLocation>
    <subcellularLocation>
        <location evidence="18">Nucleus</location>
    </subcellularLocation>
</comment>
<keyword evidence="12" id="KW-0007">Acetylation</keyword>
<dbReference type="GO" id="GO:0008017">
    <property type="term" value="F:microtubule binding"/>
    <property type="evidence" value="ECO:0007669"/>
    <property type="project" value="TreeGrafter"/>
</dbReference>
<dbReference type="Gene3D" id="1.25.40.210">
    <property type="entry name" value="Telomere repeat-binding factor, dimerisation domain"/>
    <property type="match status" value="1"/>
</dbReference>
<comment type="function">
    <text evidence="17">Binds the telomeric double-stranded 5'-TTAGGG-3' repeat and negatively regulates telomere length. Involved in the regulation of the mitotic spindle. Component of the shelterin complex (telosome) that is involved in the regulation of telomere length and protection. Shelterin associates with arrays of double-stranded 5'-TTAGGG-3' repeats added by telomerase and protects chromosome ends; without its protective activity, telomeres are no longer hidden from the DNA damage surveillance and chromosome ends are inappropriately processed by DNA repair pathways.</text>
</comment>
<keyword evidence="8" id="KW-0013">ADP-ribosylation</keyword>
<gene>
    <name evidence="22" type="ORF">COCON_G00068000</name>
</gene>
<dbReference type="PIRSF" id="PIRSF038016">
    <property type="entry name" value="Telomere_bd-1_Pin2"/>
    <property type="match status" value="1"/>
</dbReference>
<keyword evidence="13 18" id="KW-0238">DNA-binding</keyword>
<dbReference type="GO" id="GO:0008156">
    <property type="term" value="P:negative regulation of DNA replication"/>
    <property type="evidence" value="ECO:0007669"/>
    <property type="project" value="TreeGrafter"/>
</dbReference>
<dbReference type="FunFam" id="1.10.10.60:FF:000129">
    <property type="entry name" value="Telomeric repeat-binding factor 2"/>
    <property type="match status" value="1"/>
</dbReference>
<organism evidence="22 23">
    <name type="scientific">Conger conger</name>
    <name type="common">Conger eel</name>
    <name type="synonym">Muraena conger</name>
    <dbReference type="NCBI Taxonomy" id="82655"/>
    <lineage>
        <taxon>Eukaryota</taxon>
        <taxon>Metazoa</taxon>
        <taxon>Chordata</taxon>
        <taxon>Craniata</taxon>
        <taxon>Vertebrata</taxon>
        <taxon>Euteleostomi</taxon>
        <taxon>Actinopterygii</taxon>
        <taxon>Neopterygii</taxon>
        <taxon>Teleostei</taxon>
        <taxon>Anguilliformes</taxon>
        <taxon>Congridae</taxon>
        <taxon>Conger</taxon>
    </lineage>
</organism>
<evidence type="ECO:0000256" key="2">
    <source>
        <dbReference type="ARBA" id="ARBA00004574"/>
    </source>
</evidence>
<keyword evidence="11 18" id="KW-0779">Telomere</keyword>
<comment type="subunit">
    <text evidence="18">Homodimer.</text>
</comment>
<dbReference type="SMART" id="SM00717">
    <property type="entry name" value="SANT"/>
    <property type="match status" value="1"/>
</dbReference>
<dbReference type="GO" id="GO:0071532">
    <property type="term" value="F:ankyrin repeat binding"/>
    <property type="evidence" value="ECO:0007669"/>
    <property type="project" value="TreeGrafter"/>
</dbReference>
<dbReference type="FunFam" id="1.25.40.210:FF:000001">
    <property type="entry name" value="Telomeric repeat-binding factor"/>
    <property type="match status" value="1"/>
</dbReference>
<evidence type="ECO:0000256" key="9">
    <source>
        <dbReference type="ARBA" id="ARBA00022776"/>
    </source>
</evidence>
<evidence type="ECO:0000256" key="4">
    <source>
        <dbReference type="ARBA" id="ARBA00022490"/>
    </source>
</evidence>
<feature type="domain" description="HTH myb-type" evidence="21">
    <location>
        <begin position="344"/>
        <end position="401"/>
    </location>
</feature>
<dbReference type="InterPro" id="IPR017930">
    <property type="entry name" value="Myb_dom"/>
</dbReference>
<dbReference type="OrthoDB" id="608866at2759"/>
<reference evidence="22" key="1">
    <citation type="journal article" date="2023" name="Science">
        <title>Genome structures resolve the early diversification of teleost fishes.</title>
        <authorList>
            <person name="Parey E."/>
            <person name="Louis A."/>
            <person name="Montfort J."/>
            <person name="Bouchez O."/>
            <person name="Roques C."/>
            <person name="Iampietro C."/>
            <person name="Lluch J."/>
            <person name="Castinel A."/>
            <person name="Donnadieu C."/>
            <person name="Desvignes T."/>
            <person name="Floi Bucao C."/>
            <person name="Jouanno E."/>
            <person name="Wen M."/>
            <person name="Mejri S."/>
            <person name="Dirks R."/>
            <person name="Jansen H."/>
            <person name="Henkel C."/>
            <person name="Chen W.J."/>
            <person name="Zahm M."/>
            <person name="Cabau C."/>
            <person name="Klopp C."/>
            <person name="Thompson A.W."/>
            <person name="Robinson-Rechavi M."/>
            <person name="Braasch I."/>
            <person name="Lecointre G."/>
            <person name="Bobe J."/>
            <person name="Postlethwait J.H."/>
            <person name="Berthelot C."/>
            <person name="Roest Crollius H."/>
            <person name="Guiguen Y."/>
        </authorList>
    </citation>
    <scope>NUCLEOTIDE SEQUENCE</scope>
    <source>
        <strain evidence="22">Concon-B</strain>
    </source>
</reference>
<dbReference type="CDD" id="cd11660">
    <property type="entry name" value="SANT_TRF"/>
    <property type="match status" value="1"/>
</dbReference>